<feature type="region of interest" description="Disordered" evidence="2">
    <location>
        <begin position="790"/>
        <end position="821"/>
    </location>
</feature>
<gene>
    <name evidence="3" type="ORF">K457DRAFT_1876110</name>
</gene>
<evidence type="ECO:0000313" key="3">
    <source>
        <dbReference type="EMBL" id="OAQ29288.1"/>
    </source>
</evidence>
<feature type="region of interest" description="Disordered" evidence="2">
    <location>
        <begin position="1923"/>
        <end position="1949"/>
    </location>
</feature>
<dbReference type="PANTHER" id="PTHR14430">
    <property type="entry name" value="RABIN3-RELATED"/>
    <property type="match status" value="1"/>
</dbReference>
<dbReference type="InterPro" id="IPR032675">
    <property type="entry name" value="LRR_dom_sf"/>
</dbReference>
<dbReference type="GO" id="GO:0070319">
    <property type="term" value="C:Golgi to plasma membrane transport vesicle"/>
    <property type="evidence" value="ECO:0007669"/>
    <property type="project" value="TreeGrafter"/>
</dbReference>
<feature type="compositionally biased region" description="Basic residues" evidence="2">
    <location>
        <begin position="99"/>
        <end position="111"/>
    </location>
</feature>
<feature type="region of interest" description="Disordered" evidence="2">
    <location>
        <begin position="938"/>
        <end position="978"/>
    </location>
</feature>
<dbReference type="Pfam" id="PF25555">
    <property type="entry name" value="RAB3A-like_C"/>
    <property type="match status" value="1"/>
</dbReference>
<dbReference type="GO" id="GO:0051286">
    <property type="term" value="C:cell tip"/>
    <property type="evidence" value="ECO:0007669"/>
    <property type="project" value="TreeGrafter"/>
</dbReference>
<dbReference type="OrthoDB" id="2348604at2759"/>
<evidence type="ECO:0000313" key="4">
    <source>
        <dbReference type="Proteomes" id="UP000078512"/>
    </source>
</evidence>
<dbReference type="GO" id="GO:0005085">
    <property type="term" value="F:guanyl-nucleotide exchange factor activity"/>
    <property type="evidence" value="ECO:0007669"/>
    <property type="project" value="InterPro"/>
</dbReference>
<feature type="region of interest" description="Disordered" evidence="2">
    <location>
        <begin position="1170"/>
        <end position="1252"/>
    </location>
</feature>
<dbReference type="EMBL" id="KV442042">
    <property type="protein sequence ID" value="OAQ29288.1"/>
    <property type="molecule type" value="Genomic_DNA"/>
</dbReference>
<feature type="compositionally biased region" description="Low complexity" evidence="2">
    <location>
        <begin position="790"/>
        <end position="813"/>
    </location>
</feature>
<dbReference type="PANTHER" id="PTHR14430:SF0">
    <property type="entry name" value="SEC2P DOMAIN-CONTAINING PROTEIN"/>
    <property type="match status" value="1"/>
</dbReference>
<feature type="region of interest" description="Disordered" evidence="2">
    <location>
        <begin position="60"/>
        <end position="124"/>
    </location>
</feature>
<feature type="compositionally biased region" description="Low complexity" evidence="2">
    <location>
        <begin position="1209"/>
        <end position="1245"/>
    </location>
</feature>
<sequence length="2034" mass="224350">MPDLFLLQSTTRSNYYGQWLPQCTTATSGHHHRPKHSNPFPCVTLHDICHPSSRQSYNHRQQWRNPCSYSNNPFPTTSTVTSKSSKSSTTLSSSGSRSRGCKSKSERHHQQQHQEQPKKRRRPRLDLFSRSTDILFLIFQHLRKSCDQTKNPSTQSTYEFTTIHRPHSTATCTTVKAITESRIHDLVQDAFSKICRVNRAFAKVGLPFLWERPKIRTCRQLDRFAYTLQHHGWQYFDYIQEVVVRQGSIPDANNESLWWGHARCRAILLKISTECTRLRYLDCNWAGSPFDHTMVRSLTETSFIALKVLRLEPVKMPSKEQTLSEDDFNRLITCCPNLESLDLDEAYKISDRSVIHVLMTCQNLAHFSFPSTCISGWVDAIDMGFGENLRSIKIYTPSRTTDSPTNDNGGQDFHLDDFSFRPHALQKLESIYLDIGGGDFVNALFSKPQLPALRSLRILHPSNKLLKILSTRLAPQLTMFETKVNDQTDQEIYKNFSRKMTSSQSLDCSPGPVMGLIGCNITTLSANSSLRLLESIAELCPKLEDLTLWGGSISRDPTRQQRYPRSDPQSGMIYVIEMCPIKRLRLVNAYLGFGPRFWQACGEFGTHLEILDIELFDRKGMNSWGMFEGLRHCKKLQWLRLTELLGVQKQVMMSCLKDLTRLCALYLSIPDLETGCFSISMDEIALFLSSFCELSEVNLIVPKPCPSSATTTPRSSMDLSSQRQFCYGLPYARADPTMVFKNALDQNIYGRSAIMNRVYTTDTRPSPAYHPPLPLNTSVHRTKFSSHHYAPSIASPLTPSSTTSTTAPSLTPSGRPPWVRSRAATTNNTYYASATSPASYKDEFSCYTPISPVPTFPPPSVDDHDSNSRSNNHISAIKVQPSKRSRTQTSAAASLYSPLPSSTSMPLSPLAFTTIDNNIWTNTTSVIDTTLIKKVDFHNGQQQPHDRPLHQQLSPPLPSPLDSNNDSPDVPPPPAMRARTTSLHHNLHFPLQDQGLDTASLLSDFPLPPVPVTATTAGVTGTTNMSDGKVMPWLQEAMQTVTMLESRLQELEEDCKVIPLYEQDRLEMIQMIQDLDVIVQQDHGWMDHAERAIQWTTFVLENALISSSSASYTNNSNSDSSFRQSMRTRARTGEMNKEKGMKGTVMPGLERNTRSEGMLPSLVAERSSTLGILSSSSKSEMKTGTKRRLSESSDVDPSQPDLAITSTYSTTVDNTDTSRSSSTSSSTLSSSSLSPNKNDSPSSSNAEPVTESQEAVYRNAIIVALRHLKTIDIAPPLSSVSSFSSKTSTRNGSGKNSTSRGHGSRQEQEKGAPGAFKQGNRRTGTRGAPDRALKEWLDNSSMMSLDSNVINEEFLHEDEDEECEREKDFSISRVLATVEDIDGNRERDPGTKLDVQAKTPELRSPSSSSSSQMCRRRHLLVGSLNSLQKSTDTTSAAHTIPEPNLFPVSTNSSTETLSHALNSTAATISGSSQSLNSTLSPTFIDERVFLKQHILHLDKLRVQELNRHQRIEEGHRQLVKDLGRFSKELLGSVNELTCAQAALDEASELALLALECLEKDAPNGGGAGSMEVMNVVDSQQKQQPDNASDKDSTATTAAIRQKRLVAASRKELESSGGMAGECINRIRRLAADCVGITELAGKGHHQQTSGAAGINASFIHPALNSVHNTAKDGGESGEGEQQRYAFAATVLPLESKVAPTASVETFVDGIAFQEFEDHLASVRSSFSNSNSAPSESKIFKRILPSSSSSARLTTITNTANNTKVSRRNHPSTTNTSQSIFMRKVLAEDIYPCLLINHDGRSSTTTATVATKQSYGWMSALLSSSSTQSSASLPPLLHGINNNTNSNVQGQWVQQLLKAMEANACEIEAWRPSPPTVATLTNTTTNAGSVLVSKTTTSAPKTACCLCGTIRPCEFRLRLLDSSSSSSASSSYSSSAPTSSTISSSTQSPQQQQYQALDRFCRERIVAVCDFFMFLTHLRQGLLDQPTSLELFRRALGLRQRMAHARIGSMDLVGGGGGAVGGGGGGEALFSITRE</sequence>
<feature type="compositionally biased region" description="Basic and acidic residues" evidence="2">
    <location>
        <begin position="1382"/>
        <end position="1391"/>
    </location>
</feature>
<dbReference type="CDD" id="cd21044">
    <property type="entry name" value="Rab11BD_RAB3IP_like"/>
    <property type="match status" value="1"/>
</dbReference>
<feature type="compositionally biased region" description="Low complexity" evidence="2">
    <location>
        <begin position="1278"/>
        <end position="1293"/>
    </location>
</feature>
<keyword evidence="4" id="KW-1185">Reference proteome</keyword>
<feature type="compositionally biased region" description="Polar residues" evidence="2">
    <location>
        <begin position="60"/>
        <end position="75"/>
    </location>
</feature>
<evidence type="ECO:0000256" key="2">
    <source>
        <dbReference type="SAM" id="MobiDB-lite"/>
    </source>
</evidence>
<feature type="compositionally biased region" description="Low complexity" evidence="2">
    <location>
        <begin position="890"/>
        <end position="903"/>
    </location>
</feature>
<reference evidence="3 4" key="1">
    <citation type="submission" date="2016-05" db="EMBL/GenBank/DDBJ databases">
        <title>Genome sequencing reveals origins of a unique bacterial endosymbiosis in the earliest lineages of terrestrial Fungi.</title>
        <authorList>
            <consortium name="DOE Joint Genome Institute"/>
            <person name="Uehling J."/>
            <person name="Gryganskyi A."/>
            <person name="Hameed K."/>
            <person name="Tschaplinski T."/>
            <person name="Misztal P."/>
            <person name="Wu S."/>
            <person name="Desiro A."/>
            <person name="Vande Pol N."/>
            <person name="Du Z.-Y."/>
            <person name="Zienkiewicz A."/>
            <person name="Zienkiewicz K."/>
            <person name="Morin E."/>
            <person name="Tisserant E."/>
            <person name="Splivallo R."/>
            <person name="Hainaut M."/>
            <person name="Henrissat B."/>
            <person name="Ohm R."/>
            <person name="Kuo A."/>
            <person name="Yan J."/>
            <person name="Lipzen A."/>
            <person name="Nolan M."/>
            <person name="Labutti K."/>
            <person name="Barry K."/>
            <person name="Goldstein A."/>
            <person name="Labbe J."/>
            <person name="Schadt C."/>
            <person name="Tuskan G."/>
            <person name="Grigoriev I."/>
            <person name="Martin F."/>
            <person name="Vilgalys R."/>
            <person name="Bonito G."/>
        </authorList>
    </citation>
    <scope>NUCLEOTIDE SEQUENCE [LARGE SCALE GENOMIC DNA]</scope>
    <source>
        <strain evidence="3 4">AG-77</strain>
    </source>
</reference>
<dbReference type="SUPFAM" id="SSF52047">
    <property type="entry name" value="RNI-like"/>
    <property type="match status" value="1"/>
</dbReference>
<dbReference type="InterPro" id="IPR040351">
    <property type="entry name" value="RAB3IL/RAB3IP/Sec2"/>
</dbReference>
<feature type="region of interest" description="Disordered" evidence="2">
    <location>
        <begin position="1380"/>
        <end position="1414"/>
    </location>
</feature>
<protein>
    <recommendedName>
        <fullName evidence="5">F-box domain-containing protein</fullName>
    </recommendedName>
</protein>
<feature type="compositionally biased region" description="Basic and acidic residues" evidence="2">
    <location>
        <begin position="1131"/>
        <end position="1141"/>
    </location>
</feature>
<accession>A0A197JWE3</accession>
<evidence type="ECO:0000256" key="1">
    <source>
        <dbReference type="ARBA" id="ARBA00023054"/>
    </source>
</evidence>
<feature type="region of interest" description="Disordered" evidence="2">
    <location>
        <begin position="1277"/>
        <end position="1329"/>
    </location>
</feature>
<evidence type="ECO:0008006" key="5">
    <source>
        <dbReference type="Google" id="ProtNLM"/>
    </source>
</evidence>
<name>A0A197JWE3_9FUNG</name>
<feature type="compositionally biased region" description="Low complexity" evidence="2">
    <location>
        <begin position="76"/>
        <end position="98"/>
    </location>
</feature>
<feature type="region of interest" description="Disordered" evidence="2">
    <location>
        <begin position="855"/>
        <end position="903"/>
    </location>
</feature>
<keyword evidence="1" id="KW-0175">Coiled coil</keyword>
<feature type="compositionally biased region" description="Low complexity" evidence="2">
    <location>
        <begin position="1109"/>
        <end position="1121"/>
    </location>
</feature>
<dbReference type="STRING" id="1314771.A0A197JWE3"/>
<dbReference type="Proteomes" id="UP000078512">
    <property type="component" value="Unassembled WGS sequence"/>
</dbReference>
<feature type="compositionally biased region" description="Basic and acidic residues" evidence="2">
    <location>
        <begin position="1179"/>
        <end position="1191"/>
    </location>
</feature>
<feature type="region of interest" description="Disordered" evidence="2">
    <location>
        <begin position="1109"/>
        <end position="1155"/>
    </location>
</feature>
<dbReference type="GO" id="GO:0006887">
    <property type="term" value="P:exocytosis"/>
    <property type="evidence" value="ECO:0007669"/>
    <property type="project" value="TreeGrafter"/>
</dbReference>
<proteinExistence type="predicted"/>
<dbReference type="Gene3D" id="3.80.10.10">
    <property type="entry name" value="Ribonuclease Inhibitor"/>
    <property type="match status" value="1"/>
</dbReference>
<organism evidence="3 4">
    <name type="scientific">Linnemannia elongata AG-77</name>
    <dbReference type="NCBI Taxonomy" id="1314771"/>
    <lineage>
        <taxon>Eukaryota</taxon>
        <taxon>Fungi</taxon>
        <taxon>Fungi incertae sedis</taxon>
        <taxon>Mucoromycota</taxon>
        <taxon>Mortierellomycotina</taxon>
        <taxon>Mortierellomycetes</taxon>
        <taxon>Mortierellales</taxon>
        <taxon>Mortierellaceae</taxon>
        <taxon>Linnemannia</taxon>
    </lineage>
</organism>